<protein>
    <submittedName>
        <fullName evidence="2">Uncharacterized protein</fullName>
    </submittedName>
</protein>
<name>A0ABQ7G6Y7_DUNSA</name>
<accession>A0ABQ7G6Y7</accession>
<dbReference type="Proteomes" id="UP000815325">
    <property type="component" value="Unassembled WGS sequence"/>
</dbReference>
<feature type="compositionally biased region" description="Basic residues" evidence="1">
    <location>
        <begin position="268"/>
        <end position="279"/>
    </location>
</feature>
<keyword evidence="3" id="KW-1185">Reference proteome</keyword>
<dbReference type="EMBL" id="MU070054">
    <property type="protein sequence ID" value="KAF5830340.1"/>
    <property type="molecule type" value="Genomic_DNA"/>
</dbReference>
<organism evidence="2 3">
    <name type="scientific">Dunaliella salina</name>
    <name type="common">Green alga</name>
    <name type="synonym">Protococcus salinus</name>
    <dbReference type="NCBI Taxonomy" id="3046"/>
    <lineage>
        <taxon>Eukaryota</taxon>
        <taxon>Viridiplantae</taxon>
        <taxon>Chlorophyta</taxon>
        <taxon>core chlorophytes</taxon>
        <taxon>Chlorophyceae</taxon>
        <taxon>CS clade</taxon>
        <taxon>Chlamydomonadales</taxon>
        <taxon>Dunaliellaceae</taxon>
        <taxon>Dunaliella</taxon>
    </lineage>
</organism>
<evidence type="ECO:0000313" key="3">
    <source>
        <dbReference type="Proteomes" id="UP000815325"/>
    </source>
</evidence>
<reference evidence="2" key="1">
    <citation type="submission" date="2017-08" db="EMBL/GenBank/DDBJ databases">
        <authorList>
            <person name="Polle J.E."/>
            <person name="Barry K."/>
            <person name="Cushman J."/>
            <person name="Schmutz J."/>
            <person name="Tran D."/>
            <person name="Hathwaick L.T."/>
            <person name="Yim W.C."/>
            <person name="Jenkins J."/>
            <person name="Mckie-Krisberg Z.M."/>
            <person name="Prochnik S."/>
            <person name="Lindquist E."/>
            <person name="Dockter R.B."/>
            <person name="Adam C."/>
            <person name="Molina H."/>
            <person name="Bunkerborg J."/>
            <person name="Jin E."/>
            <person name="Buchheim M."/>
            <person name="Magnuson J."/>
        </authorList>
    </citation>
    <scope>NUCLEOTIDE SEQUENCE</scope>
    <source>
        <strain evidence="2">CCAP 19/18</strain>
    </source>
</reference>
<feature type="compositionally biased region" description="Polar residues" evidence="1">
    <location>
        <begin position="227"/>
        <end position="236"/>
    </location>
</feature>
<proteinExistence type="predicted"/>
<comment type="caution">
    <text evidence="2">The sequence shown here is derived from an EMBL/GenBank/DDBJ whole genome shotgun (WGS) entry which is preliminary data.</text>
</comment>
<dbReference type="EMBL" id="MU070054">
    <property type="protein sequence ID" value="KAF5830339.1"/>
    <property type="molecule type" value="Genomic_DNA"/>
</dbReference>
<evidence type="ECO:0000313" key="2">
    <source>
        <dbReference type="EMBL" id="KAF5830339.1"/>
    </source>
</evidence>
<feature type="compositionally biased region" description="Low complexity" evidence="1">
    <location>
        <begin position="91"/>
        <end position="102"/>
    </location>
</feature>
<sequence length="341" mass="36451">MPYEMTLDTDNMAERVQRAMIESSLAQGAGAYSSSKKRSAMDELYMDLKGLQLAKPGMSSELAYKSGIHQQQAFNWEQAHLEWERAQQMPAARAAASRSNSSGLPEGNKQASLAARSARSASSTSSCSMQQWSGMAASSTVVTKAGPLQRHSHLPPTVPKPAAHFSLPPPQPPQTQASGENQTVPSSSSACDEGDQVEAAGPSASSSRWDAFQAKTKAALQKVHISRSGSMGQQQQKENHGGEGVSQPVTEHAQAESQPDDDPDVLPHHRRHCSHHRSLGQHSPSSSFSSRTSASARAPRGLSSSLALPSPARGTEQGGVLGKESFIRAMELFFGERLQDK</sequence>
<feature type="compositionally biased region" description="Low complexity" evidence="1">
    <location>
        <begin position="111"/>
        <end position="126"/>
    </location>
</feature>
<gene>
    <name evidence="2" type="ORF">DUNSADRAFT_14703</name>
</gene>
<feature type="compositionally biased region" description="Polar residues" evidence="1">
    <location>
        <begin position="174"/>
        <end position="190"/>
    </location>
</feature>
<reference evidence="2" key="2">
    <citation type="submission" date="2020-06" db="EMBL/GenBank/DDBJ databases">
        <authorList>
            <consortium name="DOE Joint Genome Institute"/>
            <person name="Calhoun S."/>
            <person name="Polle J.E."/>
            <person name="Mckie-Krisberg Z."/>
            <person name="Prochnik S."/>
            <person name="Neofotis P."/>
            <person name="Yim W.C."/>
            <person name="Hathwaik L.T."/>
            <person name="Jenkins J."/>
            <person name="Molina H."/>
            <person name="Bunkenborg J."/>
            <person name="Grigoriev I.V."/>
            <person name="Barry K."/>
            <person name="Schmutz J."/>
            <person name="Jin E."/>
            <person name="Cushman J.C."/>
            <person name="Magnuson J.K."/>
        </authorList>
    </citation>
    <scope>NUCLEOTIDE SEQUENCE</scope>
    <source>
        <strain evidence="2">CCAP 19/18</strain>
    </source>
</reference>
<feature type="region of interest" description="Disordered" evidence="1">
    <location>
        <begin position="87"/>
        <end position="126"/>
    </location>
</feature>
<feature type="compositionally biased region" description="Low complexity" evidence="1">
    <location>
        <begin position="283"/>
        <end position="314"/>
    </location>
</feature>
<evidence type="ECO:0000256" key="1">
    <source>
        <dbReference type="SAM" id="MobiDB-lite"/>
    </source>
</evidence>
<feature type="region of interest" description="Disordered" evidence="1">
    <location>
        <begin position="149"/>
        <end position="322"/>
    </location>
</feature>